<name>A0AAW2VZH6_SESRA</name>
<protein>
    <recommendedName>
        <fullName evidence="3">Retrotransposon gag protein</fullName>
    </recommendedName>
</protein>
<feature type="region of interest" description="Disordered" evidence="1">
    <location>
        <begin position="183"/>
        <end position="221"/>
    </location>
</feature>
<dbReference type="AlphaFoldDB" id="A0AAW2VZH6"/>
<reference evidence="2" key="1">
    <citation type="submission" date="2020-06" db="EMBL/GenBank/DDBJ databases">
        <authorList>
            <person name="Li T."/>
            <person name="Hu X."/>
            <person name="Zhang T."/>
            <person name="Song X."/>
            <person name="Zhang H."/>
            <person name="Dai N."/>
            <person name="Sheng W."/>
            <person name="Hou X."/>
            <person name="Wei L."/>
        </authorList>
    </citation>
    <scope>NUCLEOTIDE SEQUENCE</scope>
    <source>
        <strain evidence="2">G02</strain>
        <tissue evidence="2">Leaf</tissue>
    </source>
</reference>
<feature type="compositionally biased region" description="Basic and acidic residues" evidence="1">
    <location>
        <begin position="201"/>
        <end position="217"/>
    </location>
</feature>
<evidence type="ECO:0008006" key="3">
    <source>
        <dbReference type="Google" id="ProtNLM"/>
    </source>
</evidence>
<evidence type="ECO:0000313" key="2">
    <source>
        <dbReference type="EMBL" id="KAL0435064.1"/>
    </source>
</evidence>
<comment type="caution">
    <text evidence="2">The sequence shown here is derived from an EMBL/GenBank/DDBJ whole genome shotgun (WGS) entry which is preliminary data.</text>
</comment>
<accession>A0AAW2VZH6</accession>
<dbReference type="InterPro" id="IPR021109">
    <property type="entry name" value="Peptidase_aspartic_dom_sf"/>
</dbReference>
<evidence type="ECO:0000256" key="1">
    <source>
        <dbReference type="SAM" id="MobiDB-lite"/>
    </source>
</evidence>
<dbReference type="PANTHER" id="PTHR33067">
    <property type="entry name" value="RNA-DIRECTED DNA POLYMERASE-RELATED"/>
    <property type="match status" value="1"/>
</dbReference>
<dbReference type="PANTHER" id="PTHR33067:SF15">
    <property type="entry name" value="RNA-DIRECTED DNA POLYMERASE"/>
    <property type="match status" value="1"/>
</dbReference>
<sequence length="607" mass="68267">MVDAAGRGALIDKTPEEAQHLISTMAENYRQYGYHTDRGVFMINEVSTNDLANKLSELTAFVHQMATGQRQEVTVCGICLNPGHPTDACPSLQEGTMPNANVVGGFPGQSQRRYDPHSNFYNLGWRDHTHRSSTDLTQHLLKLHPKHRIQLATSFSQLTAQSSGKLPSQTEANLRENVSAMTLHSGKELQPVEPTSTTTKDGGKSLENTDSHTDKVDSNFVPPTSSNTCALPFPYRMSKSKEEEHEREILDIFKKVKINIPLLDAIKQIPKYAKFLKKLCTNKRKLKDKERIIFGKNVSTVINHTNVIIQLADHSYVCSMGLVEDVLVKVNHLLFPMDLHILKMGTEGLNNPASILLGRPFMKTAKTKIDVDEGTLSVEFDGKIVKFKIFEAMKYPNELQAHYQINVVDSVVYDVLEEELVGIELDLIMDLDEDNECIEFIGEVVAPSQSFGTNHTTSQTNSLQSILQAPILKLKVLPNYLQSLYLAVRETSSASIFKGLLEEQDELKLYEREVWRGGKEKTKRFHNFIRVKKQFEVGKKALLYKPRIKFTLGKLCSRWCGRFEAIKIFLHGAAKLQNLDKGNIFPHDEVGNPDDVALTSPPQSKHG</sequence>
<gene>
    <name evidence="2" type="ORF">Sradi_0214300</name>
</gene>
<proteinExistence type="predicted"/>
<organism evidence="2">
    <name type="scientific">Sesamum radiatum</name>
    <name type="common">Black benniseed</name>
    <dbReference type="NCBI Taxonomy" id="300843"/>
    <lineage>
        <taxon>Eukaryota</taxon>
        <taxon>Viridiplantae</taxon>
        <taxon>Streptophyta</taxon>
        <taxon>Embryophyta</taxon>
        <taxon>Tracheophyta</taxon>
        <taxon>Spermatophyta</taxon>
        <taxon>Magnoliopsida</taxon>
        <taxon>eudicotyledons</taxon>
        <taxon>Gunneridae</taxon>
        <taxon>Pentapetalae</taxon>
        <taxon>asterids</taxon>
        <taxon>lamiids</taxon>
        <taxon>Lamiales</taxon>
        <taxon>Pedaliaceae</taxon>
        <taxon>Sesamum</taxon>
    </lineage>
</organism>
<dbReference type="Gene3D" id="2.40.70.10">
    <property type="entry name" value="Acid Proteases"/>
    <property type="match status" value="1"/>
</dbReference>
<dbReference type="EMBL" id="JACGWJ010000002">
    <property type="protein sequence ID" value="KAL0435064.1"/>
    <property type="molecule type" value="Genomic_DNA"/>
</dbReference>
<reference evidence="2" key="2">
    <citation type="journal article" date="2024" name="Plant">
        <title>Genomic evolution and insights into agronomic trait innovations of Sesamum species.</title>
        <authorList>
            <person name="Miao H."/>
            <person name="Wang L."/>
            <person name="Qu L."/>
            <person name="Liu H."/>
            <person name="Sun Y."/>
            <person name="Le M."/>
            <person name="Wang Q."/>
            <person name="Wei S."/>
            <person name="Zheng Y."/>
            <person name="Lin W."/>
            <person name="Duan Y."/>
            <person name="Cao H."/>
            <person name="Xiong S."/>
            <person name="Wang X."/>
            <person name="Wei L."/>
            <person name="Li C."/>
            <person name="Ma Q."/>
            <person name="Ju M."/>
            <person name="Zhao R."/>
            <person name="Li G."/>
            <person name="Mu C."/>
            <person name="Tian Q."/>
            <person name="Mei H."/>
            <person name="Zhang T."/>
            <person name="Gao T."/>
            <person name="Zhang H."/>
        </authorList>
    </citation>
    <scope>NUCLEOTIDE SEQUENCE</scope>
    <source>
        <strain evidence="2">G02</strain>
    </source>
</reference>